<evidence type="ECO:0000256" key="2">
    <source>
        <dbReference type="ARBA" id="ARBA00022898"/>
    </source>
</evidence>
<dbReference type="PRINTS" id="PR00992">
    <property type="entry name" value="ALARACEMASE"/>
</dbReference>
<comment type="catalytic activity">
    <reaction evidence="4">
        <text>L-alanine = D-alanine</text>
        <dbReference type="Rhea" id="RHEA:20249"/>
        <dbReference type="ChEBI" id="CHEBI:57416"/>
        <dbReference type="ChEBI" id="CHEBI:57972"/>
        <dbReference type="EC" id="5.1.1.1"/>
    </reaction>
</comment>
<dbReference type="SUPFAM" id="SSF50621">
    <property type="entry name" value="Alanine racemase C-terminal domain-like"/>
    <property type="match status" value="1"/>
</dbReference>
<dbReference type="InterPro" id="IPR001608">
    <property type="entry name" value="Ala_racemase_N"/>
</dbReference>
<dbReference type="InterPro" id="IPR029066">
    <property type="entry name" value="PLP-binding_barrel"/>
</dbReference>
<dbReference type="AlphaFoldDB" id="A0A291T9S9"/>
<dbReference type="Gene3D" id="2.40.37.10">
    <property type="entry name" value="Lyase, Ornithine Decarboxylase, Chain A, domain 1"/>
    <property type="match status" value="1"/>
</dbReference>
<dbReference type="InterPro" id="IPR009006">
    <property type="entry name" value="Ala_racemase/Decarboxylase_C"/>
</dbReference>
<dbReference type="Pfam" id="PF01168">
    <property type="entry name" value="Ala_racemase_N"/>
    <property type="match status" value="1"/>
</dbReference>
<dbReference type="GO" id="GO:0030632">
    <property type="term" value="P:D-alanine biosynthetic process"/>
    <property type="evidence" value="ECO:0007669"/>
    <property type="project" value="UniProtKB-UniRule"/>
</dbReference>
<sequence>MQMQNFEKHVWAEIDLDALRANFRTVKQRAGSLPLCAVVKADSYGHGAVQCARVFAQEGASWLAVSCLAEALQLRRSGQTLPILILGHVQPTYAAALIRNDITAACYSLPQAQALSEAAQAAGGRVKVHLAVDTGMGRIGFALRTDFDAAIAEAIAACTLPGLEMTGLFQHFSVADDTAEENIAYTAEQHRLFVQACSALTAAGHEPGIVHCDNSAGVMLHPDWPEGLPRAHCMARPGIILYGFDPSDEVRFGLFHPVMKLKTVVSMVKVLQPGQSTSYGRRFTAERPTPVATLCTGYADGYPRQLSCGKGIVEIHGTPCPVLGRVCMDQMMVDVSAVPGTVQEGDEAILWGGTVSDSAEDIARKTDTITYEVLCGVSRRVPRVYLEHGTTAAVEDWILND</sequence>
<dbReference type="InterPro" id="IPR011079">
    <property type="entry name" value="Ala_racemase_C"/>
</dbReference>
<evidence type="ECO:0000259" key="7">
    <source>
        <dbReference type="SMART" id="SM01005"/>
    </source>
</evidence>
<dbReference type="Pfam" id="PF00842">
    <property type="entry name" value="Ala_racemase_C"/>
    <property type="match status" value="1"/>
</dbReference>
<dbReference type="FunFam" id="3.20.20.10:FF:000002">
    <property type="entry name" value="Alanine racemase"/>
    <property type="match status" value="1"/>
</dbReference>
<dbReference type="PANTHER" id="PTHR30511">
    <property type="entry name" value="ALANINE RACEMASE"/>
    <property type="match status" value="1"/>
</dbReference>
<dbReference type="GO" id="GO:0008784">
    <property type="term" value="F:alanine racemase activity"/>
    <property type="evidence" value="ECO:0007669"/>
    <property type="project" value="UniProtKB-UniRule"/>
</dbReference>
<evidence type="ECO:0000313" key="8">
    <source>
        <dbReference type="EMBL" id="ATL89927.1"/>
    </source>
</evidence>
<dbReference type="EMBL" id="CP023819">
    <property type="protein sequence ID" value="ATL89927.1"/>
    <property type="molecule type" value="Genomic_DNA"/>
</dbReference>
<dbReference type="SMART" id="SM01005">
    <property type="entry name" value="Ala_racemase_C"/>
    <property type="match status" value="1"/>
</dbReference>
<feature type="binding site" evidence="4 6">
    <location>
        <position position="328"/>
    </location>
    <ligand>
        <name>substrate</name>
    </ligand>
</feature>
<feature type="domain" description="Alanine racemase C-terminal" evidence="7">
    <location>
        <begin position="258"/>
        <end position="386"/>
    </location>
</feature>
<dbReference type="RefSeq" id="WP_098923469.1">
    <property type="nucleotide sequence ID" value="NZ_CP023819.1"/>
</dbReference>
<dbReference type="GO" id="GO:0030170">
    <property type="term" value="F:pyridoxal phosphate binding"/>
    <property type="evidence" value="ECO:0007669"/>
    <property type="project" value="UniProtKB-UniRule"/>
</dbReference>
<keyword evidence="2 4" id="KW-0663">Pyridoxal phosphate</keyword>
<feature type="modified residue" description="N6-(pyridoxal phosphate)lysine" evidence="4 5">
    <location>
        <position position="40"/>
    </location>
</feature>
<feature type="active site" description="Proton acceptor; specific for D-alanine" evidence="4">
    <location>
        <position position="40"/>
    </location>
</feature>
<evidence type="ECO:0000256" key="3">
    <source>
        <dbReference type="ARBA" id="ARBA00023235"/>
    </source>
</evidence>
<evidence type="ECO:0000256" key="1">
    <source>
        <dbReference type="ARBA" id="ARBA00001933"/>
    </source>
</evidence>
<protein>
    <recommendedName>
        <fullName evidence="4">Alanine racemase</fullName>
        <ecNumber evidence="4">5.1.1.1</ecNumber>
    </recommendedName>
</protein>
<keyword evidence="3 4" id="KW-0413">Isomerase</keyword>
<comment type="similarity">
    <text evidence="4">Belongs to the alanine racemase family.</text>
</comment>
<reference evidence="8 9" key="1">
    <citation type="submission" date="2017-10" db="EMBL/GenBank/DDBJ databases">
        <title>Complete Genome Sequence of Faecalibacterium prausnitzii isolated from the gut of healthy adult Indian.</title>
        <authorList>
            <person name="Bag S."/>
            <person name="Ghosh T.S."/>
            <person name="Das B."/>
        </authorList>
    </citation>
    <scope>NUCLEOTIDE SEQUENCE [LARGE SCALE GENOMIC DNA]</scope>
    <source>
        <strain evidence="8 9">Indica</strain>
    </source>
</reference>
<dbReference type="UniPathway" id="UPA00042">
    <property type="reaction ID" value="UER00497"/>
</dbReference>
<dbReference type="NCBIfam" id="TIGR00492">
    <property type="entry name" value="alr"/>
    <property type="match status" value="1"/>
</dbReference>
<dbReference type="EC" id="5.1.1.1" evidence="4"/>
<evidence type="ECO:0000256" key="5">
    <source>
        <dbReference type="PIRSR" id="PIRSR600821-50"/>
    </source>
</evidence>
<comment type="function">
    <text evidence="4">Catalyzes the interconversion of L-alanine and D-alanine. May also act on other amino acids.</text>
</comment>
<dbReference type="Gene3D" id="3.20.20.10">
    <property type="entry name" value="Alanine racemase"/>
    <property type="match status" value="1"/>
</dbReference>
<dbReference type="GO" id="GO:0005829">
    <property type="term" value="C:cytosol"/>
    <property type="evidence" value="ECO:0007669"/>
    <property type="project" value="TreeGrafter"/>
</dbReference>
<organism evidence="8 9">
    <name type="scientific">Faecalibacterium prausnitzii</name>
    <dbReference type="NCBI Taxonomy" id="853"/>
    <lineage>
        <taxon>Bacteria</taxon>
        <taxon>Bacillati</taxon>
        <taxon>Bacillota</taxon>
        <taxon>Clostridia</taxon>
        <taxon>Eubacteriales</taxon>
        <taxon>Oscillospiraceae</taxon>
        <taxon>Faecalibacterium</taxon>
    </lineage>
</organism>
<evidence type="ECO:0000313" key="9">
    <source>
        <dbReference type="Proteomes" id="UP000223709"/>
    </source>
</evidence>
<evidence type="ECO:0000256" key="6">
    <source>
        <dbReference type="PIRSR" id="PIRSR600821-52"/>
    </source>
</evidence>
<dbReference type="Proteomes" id="UP000223709">
    <property type="component" value="Chromosome"/>
</dbReference>
<feature type="binding site" evidence="4 6">
    <location>
        <position position="138"/>
    </location>
    <ligand>
        <name>substrate</name>
    </ligand>
</feature>
<gene>
    <name evidence="8" type="primary">alr</name>
    <name evidence="8" type="ORF">CRH10_06285</name>
</gene>
<comment type="cofactor">
    <cofactor evidence="1 4 5">
        <name>pyridoxal 5'-phosphate</name>
        <dbReference type="ChEBI" id="CHEBI:597326"/>
    </cofactor>
</comment>
<comment type="pathway">
    <text evidence="4">Amino-acid biosynthesis; D-alanine biosynthesis; D-alanine from L-alanine: step 1/1.</text>
</comment>
<proteinExistence type="inferred from homology"/>
<accession>A0A291T9S9</accession>
<dbReference type="CDD" id="cd00430">
    <property type="entry name" value="PLPDE_III_AR"/>
    <property type="match status" value="1"/>
</dbReference>
<evidence type="ECO:0000256" key="4">
    <source>
        <dbReference type="HAMAP-Rule" id="MF_01201"/>
    </source>
</evidence>
<dbReference type="InterPro" id="IPR000821">
    <property type="entry name" value="Ala_racemase"/>
</dbReference>
<name>A0A291T9S9_9FIRM</name>
<dbReference type="HAMAP" id="MF_01201">
    <property type="entry name" value="Ala_racemase"/>
    <property type="match status" value="1"/>
</dbReference>
<feature type="active site" description="Proton acceptor; specific for L-alanine" evidence="4">
    <location>
        <position position="279"/>
    </location>
</feature>
<dbReference type="SUPFAM" id="SSF51419">
    <property type="entry name" value="PLP-binding barrel"/>
    <property type="match status" value="1"/>
</dbReference>
<dbReference type="PANTHER" id="PTHR30511:SF0">
    <property type="entry name" value="ALANINE RACEMASE, CATABOLIC-RELATED"/>
    <property type="match status" value="1"/>
</dbReference>